<dbReference type="AlphaFoldDB" id="A0A0P1FLJ3"/>
<protein>
    <recommendedName>
        <fullName evidence="5">Bacterial regulatory proteins, tetR family</fullName>
    </recommendedName>
</protein>
<dbReference type="SUPFAM" id="SSF46689">
    <property type="entry name" value="Homeodomain-like"/>
    <property type="match status" value="1"/>
</dbReference>
<dbReference type="Proteomes" id="UP000051086">
    <property type="component" value="Unassembled WGS sequence"/>
</dbReference>
<sequence>MTSKPRLSKADWLKTGFAALTEDGPNALKAEPLARRMKTTKGSFYWHFADVPAYQSAMLDVWEAEALTALTTVIEEEPNAIARLRRLGAEVTSYDSAVLADANPEHAMRAWAKDDPKVAERVAKVDGLRLDLLDGLLKESGISNPEWARLILAASVGLRELPANDDVAPMDSLIDLVMSLR</sequence>
<evidence type="ECO:0008006" key="5">
    <source>
        <dbReference type="Google" id="ProtNLM"/>
    </source>
</evidence>
<evidence type="ECO:0000313" key="3">
    <source>
        <dbReference type="Proteomes" id="UP000051086"/>
    </source>
</evidence>
<dbReference type="RefSeq" id="WP_058245197.1">
    <property type="nucleotide sequence ID" value="NZ_CYSB01000035.1"/>
</dbReference>
<accession>A0A0P1FLJ3</accession>
<evidence type="ECO:0000313" key="2">
    <source>
        <dbReference type="EMBL" id="CUH74066.1"/>
    </source>
</evidence>
<reference evidence="2 4" key="2">
    <citation type="submission" date="2015-09" db="EMBL/GenBank/DDBJ databases">
        <authorList>
            <consortium name="Swine Surveillance"/>
        </authorList>
    </citation>
    <scope>NUCLEOTIDE SEQUENCE [LARGE SCALE GENOMIC DNA]</scope>
    <source>
        <strain evidence="2 4">5120</strain>
    </source>
</reference>
<evidence type="ECO:0000313" key="1">
    <source>
        <dbReference type="EMBL" id="CUH68741.1"/>
    </source>
</evidence>
<proteinExistence type="predicted"/>
<dbReference type="EMBL" id="CYSC01000044">
    <property type="protein sequence ID" value="CUH74066.1"/>
    <property type="molecule type" value="Genomic_DNA"/>
</dbReference>
<reference evidence="1 3" key="1">
    <citation type="submission" date="2015-09" db="EMBL/GenBank/DDBJ databases">
        <authorList>
            <person name="Rodrigo-Torres L."/>
            <person name="Arahal D.R."/>
        </authorList>
    </citation>
    <scope>NUCLEOTIDE SEQUENCE [LARGE SCALE GENOMIC DNA]</scope>
    <source>
        <strain evidence="1 3">CECT 5118</strain>
    </source>
</reference>
<dbReference type="EMBL" id="CYSB01000035">
    <property type="protein sequence ID" value="CUH68741.1"/>
    <property type="molecule type" value="Genomic_DNA"/>
</dbReference>
<dbReference type="Gene3D" id="1.10.357.10">
    <property type="entry name" value="Tetracycline Repressor, domain 2"/>
    <property type="match status" value="1"/>
</dbReference>
<dbReference type="OrthoDB" id="3218408at2"/>
<gene>
    <name evidence="1" type="ORF">TL5118_02748</name>
    <name evidence="2" type="ORF">TL5120_03884</name>
</gene>
<dbReference type="Proteomes" id="UP000051887">
    <property type="component" value="Unassembled WGS sequence"/>
</dbReference>
<organism evidence="2 4">
    <name type="scientific">Thalassovita autumnalis</name>
    <dbReference type="NCBI Taxonomy" id="2072972"/>
    <lineage>
        <taxon>Bacteria</taxon>
        <taxon>Pseudomonadati</taxon>
        <taxon>Pseudomonadota</taxon>
        <taxon>Alphaproteobacteria</taxon>
        <taxon>Rhodobacterales</taxon>
        <taxon>Roseobacteraceae</taxon>
        <taxon>Thalassovita</taxon>
    </lineage>
</organism>
<keyword evidence="3" id="KW-1185">Reference proteome</keyword>
<name>A0A0P1FLJ3_9RHOB</name>
<dbReference type="InterPro" id="IPR009057">
    <property type="entry name" value="Homeodomain-like_sf"/>
</dbReference>
<evidence type="ECO:0000313" key="4">
    <source>
        <dbReference type="Proteomes" id="UP000051887"/>
    </source>
</evidence>